<name>A0A0C2V4L3_9BACL</name>
<dbReference type="AlphaFoldDB" id="A0A0C2V4L3"/>
<protein>
    <submittedName>
        <fullName evidence="1">Uncharacterized protein</fullName>
    </submittedName>
</protein>
<dbReference type="Proteomes" id="UP000031950">
    <property type="component" value="Unassembled WGS sequence"/>
</dbReference>
<dbReference type="STRING" id="135826.KP77_29160"/>
<organism evidence="1 2">
    <name type="scientific">Jeotgalibacillus alimentarius</name>
    <dbReference type="NCBI Taxonomy" id="135826"/>
    <lineage>
        <taxon>Bacteria</taxon>
        <taxon>Bacillati</taxon>
        <taxon>Bacillota</taxon>
        <taxon>Bacilli</taxon>
        <taxon>Bacillales</taxon>
        <taxon>Caryophanaceae</taxon>
        <taxon>Jeotgalibacillus</taxon>
    </lineage>
</organism>
<dbReference type="PATRIC" id="fig|135826.4.peg.2898"/>
<evidence type="ECO:0000313" key="1">
    <source>
        <dbReference type="EMBL" id="KIL43967.1"/>
    </source>
</evidence>
<reference evidence="1 2" key="1">
    <citation type="submission" date="2015-01" db="EMBL/GenBank/DDBJ databases">
        <title>Genome sequence of Jeotgalibacillus alimentarius.</title>
        <authorList>
            <person name="Goh K.M."/>
            <person name="Chan K.-G."/>
            <person name="Yaakop A.S."/>
            <person name="Ee R."/>
            <person name="Gan H.M."/>
            <person name="Chan C.S."/>
        </authorList>
    </citation>
    <scope>NUCLEOTIDE SEQUENCE [LARGE SCALE GENOMIC DNA]</scope>
    <source>
        <strain evidence="1 2">YKJ-13</strain>
    </source>
</reference>
<evidence type="ECO:0000313" key="2">
    <source>
        <dbReference type="Proteomes" id="UP000031950"/>
    </source>
</evidence>
<comment type="caution">
    <text evidence="1">The sequence shown here is derived from an EMBL/GenBank/DDBJ whole genome shotgun (WGS) entry which is preliminary data.</text>
</comment>
<sequence length="44" mass="4601">MGAGAVTAIAGAYTTAAAVYTAINPGVSYSCRRKYNSHRPKHCN</sequence>
<dbReference type="EMBL" id="JXRQ01000028">
    <property type="protein sequence ID" value="KIL43967.1"/>
    <property type="molecule type" value="Genomic_DNA"/>
</dbReference>
<gene>
    <name evidence="1" type="ORF">KP77_29160</name>
</gene>
<accession>A0A0C2V4L3</accession>
<keyword evidence="2" id="KW-1185">Reference proteome</keyword>
<proteinExistence type="predicted"/>